<dbReference type="OrthoDB" id="1924787at2759"/>
<dbReference type="InterPro" id="IPR040911">
    <property type="entry name" value="Exostosin_GT47"/>
</dbReference>
<reference evidence="5" key="1">
    <citation type="submission" date="2009-08" db="EMBL/GenBank/DDBJ databases">
        <title>Annotation of Salpingoeca rosetta.</title>
        <authorList>
            <consortium name="The Broad Institute Genome Sequencing Platform"/>
            <person name="Russ C."/>
            <person name="Cuomo C."/>
            <person name="Burger G."/>
            <person name="Gray M.W."/>
            <person name="Holland P.W.H."/>
            <person name="King N."/>
            <person name="Lang F.B.F."/>
            <person name="Roger A.J."/>
            <person name="Ruiz-Trillo I."/>
            <person name="Young S.K."/>
            <person name="Zeng Q."/>
            <person name="Gargeya S."/>
            <person name="Alvarado L."/>
            <person name="Berlin A."/>
            <person name="Chapman S.B."/>
            <person name="Chen Z."/>
            <person name="Freedman E."/>
            <person name="Gellesch M."/>
            <person name="Goldberg J."/>
            <person name="Griggs A."/>
            <person name="Gujja S."/>
            <person name="Heilman E."/>
            <person name="Heiman D."/>
            <person name="Howarth C."/>
            <person name="Mehta T."/>
            <person name="Neiman D."/>
            <person name="Pearson M."/>
            <person name="Roberts A."/>
            <person name="Saif S."/>
            <person name="Shea T."/>
            <person name="Shenoy N."/>
            <person name="Sisk P."/>
            <person name="Stolte C."/>
            <person name="Sykes S."/>
            <person name="White J."/>
            <person name="Yandava C."/>
            <person name="Haas B."/>
            <person name="Nusbaum C."/>
            <person name="Birren B."/>
        </authorList>
    </citation>
    <scope>NUCLEOTIDE SEQUENCE [LARGE SCALE GENOMIC DNA]</scope>
    <source>
        <strain evidence="5">ATCC 50818</strain>
    </source>
</reference>
<protein>
    <submittedName>
        <fullName evidence="5">Uncharacterized protein</fullName>
    </submittedName>
</protein>
<organism evidence="6">
    <name type="scientific">Salpingoeca rosetta (strain ATCC 50818 / BSB-021)</name>
    <dbReference type="NCBI Taxonomy" id="946362"/>
    <lineage>
        <taxon>Eukaryota</taxon>
        <taxon>Choanoflagellata</taxon>
        <taxon>Craspedida</taxon>
        <taxon>Salpingoecidae</taxon>
        <taxon>Salpingoeca</taxon>
    </lineage>
</organism>
<feature type="region of interest" description="Disordered" evidence="1">
    <location>
        <begin position="415"/>
        <end position="435"/>
    </location>
</feature>
<dbReference type="Pfam" id="PF25342">
    <property type="entry name" value="GT_PLOD"/>
    <property type="match status" value="1"/>
</dbReference>
<evidence type="ECO:0000256" key="1">
    <source>
        <dbReference type="SAM" id="MobiDB-lite"/>
    </source>
</evidence>
<dbReference type="PANTHER" id="PTHR10730">
    <property type="entry name" value="PROCOLLAGEN-LYSINE,2-OXOGLUTARATE 5-DIOXYGENASE/GLYCOSYLTRANSFERASE 25 FAMILY MEMBER"/>
    <property type="match status" value="1"/>
</dbReference>
<proteinExistence type="predicted"/>
<dbReference type="AlphaFoldDB" id="F2UIY0"/>
<dbReference type="CDD" id="cd22997">
    <property type="entry name" value="GT_LH"/>
    <property type="match status" value="1"/>
</dbReference>
<gene>
    <name evidence="5" type="ORF">PTSG_07269</name>
</gene>
<feature type="compositionally biased region" description="Polar residues" evidence="1">
    <location>
        <begin position="100"/>
        <end position="113"/>
    </location>
</feature>
<evidence type="ECO:0000256" key="2">
    <source>
        <dbReference type="SAM" id="Phobius"/>
    </source>
</evidence>
<feature type="region of interest" description="Disordered" evidence="1">
    <location>
        <begin position="78"/>
        <end position="120"/>
    </location>
</feature>
<dbReference type="RefSeq" id="XP_004990768.1">
    <property type="nucleotide sequence ID" value="XM_004990711.1"/>
</dbReference>
<keyword evidence="2" id="KW-0812">Transmembrane</keyword>
<dbReference type="eggNOG" id="KOG1021">
    <property type="taxonomic scope" value="Eukaryota"/>
</dbReference>
<evidence type="ECO:0000259" key="4">
    <source>
        <dbReference type="Pfam" id="PF25342"/>
    </source>
</evidence>
<dbReference type="PANTHER" id="PTHR10730:SF45">
    <property type="entry name" value="PROCOLLAGEN-LYSINE,2-OXOGLUTARATE 5-DIOXYGENASE"/>
    <property type="match status" value="1"/>
</dbReference>
<dbReference type="Pfam" id="PF03016">
    <property type="entry name" value="Exostosin_GT47"/>
    <property type="match status" value="1"/>
</dbReference>
<dbReference type="KEGG" id="sre:PTSG_07269"/>
<evidence type="ECO:0000313" key="6">
    <source>
        <dbReference type="Proteomes" id="UP000007799"/>
    </source>
</evidence>
<keyword evidence="6" id="KW-1185">Reference proteome</keyword>
<accession>F2UIY0</accession>
<dbReference type="InterPro" id="IPR057589">
    <property type="entry name" value="GT_PLOD"/>
</dbReference>
<dbReference type="eggNOG" id="KOG1971">
    <property type="taxonomic scope" value="Eukaryota"/>
</dbReference>
<name>F2UIY0_SALR5</name>
<feature type="domain" description="Exostosin GT47" evidence="3">
    <location>
        <begin position="509"/>
        <end position="756"/>
    </location>
</feature>
<feature type="domain" description="PLOD1-3-like GT" evidence="4">
    <location>
        <begin position="165"/>
        <end position="378"/>
    </location>
</feature>
<keyword evidence="2" id="KW-0472">Membrane</keyword>
<dbReference type="InterPro" id="IPR050757">
    <property type="entry name" value="Collagen_mod_GT25"/>
</dbReference>
<dbReference type="InParanoid" id="F2UIY0"/>
<dbReference type="GeneID" id="16071333"/>
<dbReference type="EMBL" id="GL832976">
    <property type="protein sequence ID" value="EGD76928.1"/>
    <property type="molecule type" value="Genomic_DNA"/>
</dbReference>
<dbReference type="Proteomes" id="UP000007799">
    <property type="component" value="Unassembled WGS sequence"/>
</dbReference>
<keyword evidence="2" id="KW-1133">Transmembrane helix</keyword>
<evidence type="ECO:0000313" key="5">
    <source>
        <dbReference type="EMBL" id="EGD76928.1"/>
    </source>
</evidence>
<evidence type="ECO:0000259" key="3">
    <source>
        <dbReference type="Pfam" id="PF03016"/>
    </source>
</evidence>
<feature type="transmembrane region" description="Helical" evidence="2">
    <location>
        <begin position="737"/>
        <end position="758"/>
    </location>
</feature>
<sequence>MVLALAGERQVDAATPCSARGAVPSGPNRCLCPEERPKCIGLCASGVHKTTGKVVHGFRTTCEECECVVDSEADTESTSKPVVVEWDAPRQDEQQPRPVASSSKTQHDQTSSFHGPDDGEYPADYAAKLAAKSEIDFEPIAARLRGDTSLDMRDARYWDDGIVKPRLLVMTVATHREPFIELTEQSVGNIGKKLLVAGEGEFFKGYGWKLKKVRETLLKYKDDYDMVLFTDSFDSFVFAEEDELIDTFRSMNAPMVVSAEVNCWPNPELATEMPPSSSVGHYPYPNSGGYMGYLGYILHLYNDVIAIHHKSDCCDDQGELIKAVVLDNKAFRIDHQAVLFQTLFGSAKRDVVVRDGRIHNQATHTSPAVVHANGWDKGPLLDILQQAGELTPQYRQQLLDLKATLEKQKTLEKRENAVNQRCEDHNPNPSMDPERNFIKEYGLMPLSKLRRKQLKQEKNVTWHQIEQQVYEVQEFRTHCPETPLHYRTANGGPDVSDDRTASIDPLRTCSSFKVYVYPLTTDEEAALPAIYRAIRTAIRDGPYSTDDPSKACLFVPSTDVSCWCEDCMHGTYSGNIESMHPVSAAIERNLSRLAYWNEGRNHILFEYSDAPCLPWHAEHAIVAKVGLSEFHHRDGLDVSMPLFSMVTFTPEQRRVPPANRKYLVTFRGTKSARSDAMRNHLPKLHNGRDIVLVCACRWFGEERMGREGKVGYDPSCKQAEEEFNKYTYTELALETKFGLIIMAAGAIPVIVVDHYVLVRLPRILRSIRDEVVEMMQRRVVFVFEEFFKSLSTQVHTALESARINLFSGDNAWYLKGKMQVEGLAYDTPNETPHDVMQESVWCNTPAHRRKAAKDNAPM</sequence>